<evidence type="ECO:0000256" key="17">
    <source>
        <dbReference type="SAM" id="MobiDB-lite"/>
    </source>
</evidence>
<protein>
    <recommendedName>
        <fullName evidence="5">UDP-N-acetylmuramate dehydrogenase</fullName>
        <ecNumber evidence="5">1.3.1.98</ecNumber>
    </recommendedName>
</protein>
<evidence type="ECO:0000256" key="2">
    <source>
        <dbReference type="ARBA" id="ARBA00003921"/>
    </source>
</evidence>
<evidence type="ECO:0000256" key="1">
    <source>
        <dbReference type="ARBA" id="ARBA00001974"/>
    </source>
</evidence>
<dbReference type="InterPro" id="IPR003170">
    <property type="entry name" value="MurB"/>
</dbReference>
<keyword evidence="8" id="KW-0285">Flavoprotein</keyword>
<dbReference type="SUPFAM" id="SSF56176">
    <property type="entry name" value="FAD-binding/transporter-associated domain-like"/>
    <property type="match status" value="1"/>
</dbReference>
<evidence type="ECO:0000256" key="6">
    <source>
        <dbReference type="ARBA" id="ARBA00022490"/>
    </source>
</evidence>
<keyword evidence="6" id="KW-0963">Cytoplasm</keyword>
<evidence type="ECO:0000256" key="15">
    <source>
        <dbReference type="ARBA" id="ARBA00023316"/>
    </source>
</evidence>
<keyword evidence="15" id="KW-0961">Cell wall biogenesis/degradation</keyword>
<dbReference type="STRING" id="564608.C1N9U3"/>
<dbReference type="AlphaFoldDB" id="C1N9U3"/>
<evidence type="ECO:0000313" key="20">
    <source>
        <dbReference type="Proteomes" id="UP000001876"/>
    </source>
</evidence>
<keyword evidence="20" id="KW-1185">Reference proteome</keyword>
<dbReference type="KEGG" id="mpp:MICPUCDRAFT_11102"/>
<evidence type="ECO:0000256" key="13">
    <source>
        <dbReference type="ARBA" id="ARBA00023002"/>
    </source>
</evidence>
<dbReference type="Proteomes" id="UP000001876">
    <property type="component" value="Unassembled WGS sequence"/>
</dbReference>
<accession>C1N9U3</accession>
<keyword evidence="7" id="KW-0132">Cell division</keyword>
<dbReference type="OMA" id="EVWTVET"/>
<dbReference type="PANTHER" id="PTHR21071">
    <property type="entry name" value="UDP-N-ACETYLENOLPYRUVOYLGLUCOSAMINE REDUCTASE"/>
    <property type="match status" value="1"/>
</dbReference>
<dbReference type="Gene3D" id="3.90.78.10">
    <property type="entry name" value="UDP-N-acetylenolpyruvoylglucosamine reductase, C-terminal domain"/>
    <property type="match status" value="1"/>
</dbReference>
<feature type="compositionally biased region" description="Acidic residues" evidence="17">
    <location>
        <begin position="147"/>
        <end position="159"/>
    </location>
</feature>
<evidence type="ECO:0000256" key="3">
    <source>
        <dbReference type="ARBA" id="ARBA00004496"/>
    </source>
</evidence>
<dbReference type="EC" id="1.3.1.98" evidence="5"/>
<dbReference type="InterPro" id="IPR016167">
    <property type="entry name" value="FAD-bd_PCMH_sub1"/>
</dbReference>
<dbReference type="GO" id="GO:0008360">
    <property type="term" value="P:regulation of cell shape"/>
    <property type="evidence" value="ECO:0007669"/>
    <property type="project" value="UniProtKB-KW"/>
</dbReference>
<sequence length="249" mass="25701">STPIGARRDVSLASYCTLGVGGDARWLVSASTIEELADALAFAASKRVPAVVIGRGSNVLFADAGFDGVVIVNAIDTIERVGAGYAFNHLGAALSKEGWSGLEFAVGIPGTVGGAVFMNAGADGGDTATALVEVECVSPDGGRQDLDAEADAEEEEESESELAGWIVASATFRLRRDPRANDRAKAFLRRRARAQPLSERSVGCVFRNPPITAVNPDGLSAGALIDRAGLKGTRCGGAVVSEAHANFLL</sequence>
<proteinExistence type="inferred from homology"/>
<dbReference type="InterPro" id="IPR011601">
    <property type="entry name" value="MurB_C"/>
</dbReference>
<evidence type="ECO:0000259" key="18">
    <source>
        <dbReference type="PROSITE" id="PS51387"/>
    </source>
</evidence>
<dbReference type="HAMAP" id="MF_00037">
    <property type="entry name" value="MurB"/>
    <property type="match status" value="1"/>
</dbReference>
<gene>
    <name evidence="19" type="ORF">MICPUCDRAFT_11102</name>
</gene>
<keyword evidence="13" id="KW-0560">Oxidoreductase</keyword>
<keyword evidence="10" id="KW-0521">NADP</keyword>
<evidence type="ECO:0000256" key="8">
    <source>
        <dbReference type="ARBA" id="ARBA00022630"/>
    </source>
</evidence>
<dbReference type="InterPro" id="IPR036318">
    <property type="entry name" value="FAD-bd_PCMH-like_sf"/>
</dbReference>
<evidence type="ECO:0000256" key="7">
    <source>
        <dbReference type="ARBA" id="ARBA00022618"/>
    </source>
</evidence>
<dbReference type="InterPro" id="IPR016169">
    <property type="entry name" value="FAD-bd_PCMH_sub2"/>
</dbReference>
<comment type="catalytic activity">
    <reaction evidence="16">
        <text>UDP-N-acetyl-alpha-D-muramate + NADP(+) = UDP-N-acetyl-3-O-(1-carboxyvinyl)-alpha-D-glucosamine + NADPH + H(+)</text>
        <dbReference type="Rhea" id="RHEA:12248"/>
        <dbReference type="ChEBI" id="CHEBI:15378"/>
        <dbReference type="ChEBI" id="CHEBI:57783"/>
        <dbReference type="ChEBI" id="CHEBI:58349"/>
        <dbReference type="ChEBI" id="CHEBI:68483"/>
        <dbReference type="ChEBI" id="CHEBI:70757"/>
        <dbReference type="EC" id="1.3.1.98"/>
    </reaction>
</comment>
<feature type="non-terminal residue" evidence="19">
    <location>
        <position position="1"/>
    </location>
</feature>
<dbReference type="UniPathway" id="UPA00219"/>
<feature type="region of interest" description="Disordered" evidence="17">
    <location>
        <begin position="139"/>
        <end position="159"/>
    </location>
</feature>
<dbReference type="InterPro" id="IPR036635">
    <property type="entry name" value="MurB_C_sf"/>
</dbReference>
<evidence type="ECO:0000256" key="11">
    <source>
        <dbReference type="ARBA" id="ARBA00022960"/>
    </source>
</evidence>
<dbReference type="GO" id="GO:0071555">
    <property type="term" value="P:cell wall organization"/>
    <property type="evidence" value="ECO:0007669"/>
    <property type="project" value="UniProtKB-KW"/>
</dbReference>
<comment type="subcellular location">
    <subcellularLocation>
        <location evidence="3">Cytoplasm</location>
    </subcellularLocation>
</comment>
<evidence type="ECO:0000256" key="16">
    <source>
        <dbReference type="ARBA" id="ARBA00048914"/>
    </source>
</evidence>
<dbReference type="PROSITE" id="PS51387">
    <property type="entry name" value="FAD_PCMH"/>
    <property type="match status" value="1"/>
</dbReference>
<evidence type="ECO:0000256" key="10">
    <source>
        <dbReference type="ARBA" id="ARBA00022857"/>
    </source>
</evidence>
<dbReference type="SUPFAM" id="SSF56194">
    <property type="entry name" value="Uridine diphospho-N-Acetylenolpyruvylglucosamine reductase, MurB, C-terminal domain"/>
    <property type="match status" value="1"/>
</dbReference>
<dbReference type="GO" id="GO:0005829">
    <property type="term" value="C:cytosol"/>
    <property type="evidence" value="ECO:0007669"/>
    <property type="project" value="TreeGrafter"/>
</dbReference>
<dbReference type="PANTHER" id="PTHR21071:SF4">
    <property type="entry name" value="UDP-N-ACETYLENOLPYRUVOYLGLUCOSAMINE REDUCTASE"/>
    <property type="match status" value="1"/>
</dbReference>
<dbReference type="InterPro" id="IPR016166">
    <property type="entry name" value="FAD-bd_PCMH"/>
</dbReference>
<evidence type="ECO:0000256" key="12">
    <source>
        <dbReference type="ARBA" id="ARBA00022984"/>
    </source>
</evidence>
<evidence type="ECO:0000313" key="19">
    <source>
        <dbReference type="EMBL" id="EEH51128.1"/>
    </source>
</evidence>
<feature type="domain" description="FAD-binding PCMH-type" evidence="18">
    <location>
        <begin position="19"/>
        <end position="177"/>
    </location>
</feature>
<dbReference type="RefSeq" id="XP_003064794.1">
    <property type="nucleotide sequence ID" value="XM_003064748.1"/>
</dbReference>
<organism evidence="20">
    <name type="scientific">Micromonas pusilla (strain CCMP1545)</name>
    <name type="common">Picoplanktonic green alga</name>
    <dbReference type="NCBI Taxonomy" id="564608"/>
    <lineage>
        <taxon>Eukaryota</taxon>
        <taxon>Viridiplantae</taxon>
        <taxon>Chlorophyta</taxon>
        <taxon>Mamiellophyceae</taxon>
        <taxon>Mamiellales</taxon>
        <taxon>Mamiellaceae</taxon>
        <taxon>Micromonas</taxon>
    </lineage>
</organism>
<dbReference type="GO" id="GO:0071949">
    <property type="term" value="F:FAD binding"/>
    <property type="evidence" value="ECO:0007669"/>
    <property type="project" value="InterPro"/>
</dbReference>
<dbReference type="eggNOG" id="ENOG502QR6B">
    <property type="taxonomic scope" value="Eukaryota"/>
</dbReference>
<evidence type="ECO:0000256" key="4">
    <source>
        <dbReference type="ARBA" id="ARBA00004752"/>
    </source>
</evidence>
<keyword evidence="11" id="KW-0133">Cell shape</keyword>
<evidence type="ECO:0000256" key="9">
    <source>
        <dbReference type="ARBA" id="ARBA00022827"/>
    </source>
</evidence>
<dbReference type="Gene3D" id="3.30.465.10">
    <property type="match status" value="1"/>
</dbReference>
<reference evidence="19 20" key="1">
    <citation type="journal article" date="2009" name="Science">
        <title>Green evolution and dynamic adaptations revealed by genomes of the marine picoeukaryotes Micromonas.</title>
        <authorList>
            <person name="Worden A.Z."/>
            <person name="Lee J.H."/>
            <person name="Mock T."/>
            <person name="Rouze P."/>
            <person name="Simmons M.P."/>
            <person name="Aerts A.L."/>
            <person name="Allen A.E."/>
            <person name="Cuvelier M.L."/>
            <person name="Derelle E."/>
            <person name="Everett M.V."/>
            <person name="Foulon E."/>
            <person name="Grimwood J."/>
            <person name="Gundlach H."/>
            <person name="Henrissat B."/>
            <person name="Napoli C."/>
            <person name="McDonald S.M."/>
            <person name="Parker M.S."/>
            <person name="Rombauts S."/>
            <person name="Salamov A."/>
            <person name="Von Dassow P."/>
            <person name="Badger J.H."/>
            <person name="Coutinho P.M."/>
            <person name="Demir E."/>
            <person name="Dubchak I."/>
            <person name="Gentemann C."/>
            <person name="Eikrem W."/>
            <person name="Gready J.E."/>
            <person name="John U."/>
            <person name="Lanier W."/>
            <person name="Lindquist E.A."/>
            <person name="Lucas S."/>
            <person name="Mayer K.F."/>
            <person name="Moreau H."/>
            <person name="Not F."/>
            <person name="Otillar R."/>
            <person name="Panaud O."/>
            <person name="Pangilinan J."/>
            <person name="Paulsen I."/>
            <person name="Piegu B."/>
            <person name="Poliakov A."/>
            <person name="Robbens S."/>
            <person name="Schmutz J."/>
            <person name="Toulza E."/>
            <person name="Wyss T."/>
            <person name="Zelensky A."/>
            <person name="Zhou K."/>
            <person name="Armbrust E.V."/>
            <person name="Bhattacharya D."/>
            <person name="Goodenough U.W."/>
            <person name="Van de Peer Y."/>
            <person name="Grigoriev I.V."/>
        </authorList>
    </citation>
    <scope>NUCLEOTIDE SEQUENCE [LARGE SCALE GENOMIC DNA]</scope>
    <source>
        <strain evidence="19 20">CCMP1545</strain>
    </source>
</reference>
<dbReference type="EMBL" id="GG663752">
    <property type="protein sequence ID" value="EEH51128.1"/>
    <property type="molecule type" value="Genomic_DNA"/>
</dbReference>
<dbReference type="GO" id="GO:0051301">
    <property type="term" value="P:cell division"/>
    <property type="evidence" value="ECO:0007669"/>
    <property type="project" value="UniProtKB-KW"/>
</dbReference>
<comment type="pathway">
    <text evidence="4">Cell wall biogenesis; peptidoglycan biosynthesis.</text>
</comment>
<comment type="function">
    <text evidence="2">Cell wall formation.</text>
</comment>
<dbReference type="Pfam" id="PF02873">
    <property type="entry name" value="MurB_C"/>
    <property type="match status" value="1"/>
</dbReference>
<keyword evidence="9" id="KW-0274">FAD</keyword>
<evidence type="ECO:0000256" key="14">
    <source>
        <dbReference type="ARBA" id="ARBA00023306"/>
    </source>
</evidence>
<dbReference type="Gene3D" id="3.30.43.10">
    <property type="entry name" value="Uridine Diphospho-n-acetylenolpyruvylglucosamine Reductase, domain 2"/>
    <property type="match status" value="1"/>
</dbReference>
<name>C1N9U3_MICPC</name>
<comment type="cofactor">
    <cofactor evidence="1">
        <name>FAD</name>
        <dbReference type="ChEBI" id="CHEBI:57692"/>
    </cofactor>
</comment>
<dbReference type="Pfam" id="PF01565">
    <property type="entry name" value="FAD_binding_4"/>
    <property type="match status" value="1"/>
</dbReference>
<dbReference type="GO" id="GO:0008762">
    <property type="term" value="F:UDP-N-acetylmuramate dehydrogenase activity"/>
    <property type="evidence" value="ECO:0007669"/>
    <property type="project" value="UniProtKB-EC"/>
</dbReference>
<evidence type="ECO:0000256" key="5">
    <source>
        <dbReference type="ARBA" id="ARBA00012518"/>
    </source>
</evidence>
<keyword evidence="14" id="KW-0131">Cell cycle</keyword>
<keyword evidence="12" id="KW-0573">Peptidoglycan synthesis</keyword>
<dbReference type="NCBIfam" id="TIGR00179">
    <property type="entry name" value="murB"/>
    <property type="match status" value="1"/>
</dbReference>
<dbReference type="GeneID" id="9690235"/>
<dbReference type="OrthoDB" id="66620at2759"/>
<dbReference type="InterPro" id="IPR006094">
    <property type="entry name" value="Oxid_FAD_bind_N"/>
</dbReference>
<feature type="non-terminal residue" evidence="19">
    <location>
        <position position="249"/>
    </location>
</feature>